<dbReference type="Pfam" id="PF00005">
    <property type="entry name" value="ABC_tran"/>
    <property type="match status" value="1"/>
</dbReference>
<evidence type="ECO:0000259" key="10">
    <source>
        <dbReference type="PROSITE" id="PS50893"/>
    </source>
</evidence>
<evidence type="ECO:0000256" key="9">
    <source>
        <dbReference type="ARBA" id="ARBA00023136"/>
    </source>
</evidence>
<dbReference type="SUPFAM" id="SSF52540">
    <property type="entry name" value="P-loop containing nucleoside triphosphate hydrolases"/>
    <property type="match status" value="1"/>
</dbReference>
<evidence type="ECO:0000256" key="3">
    <source>
        <dbReference type="ARBA" id="ARBA00022741"/>
    </source>
</evidence>
<comment type="caution">
    <text evidence="11">The sequence shown here is derived from an EMBL/GenBank/DDBJ whole genome shotgun (WGS) entry which is preliminary data.</text>
</comment>
<dbReference type="CDD" id="cd03235">
    <property type="entry name" value="ABC_Metallic_Cations"/>
    <property type="match status" value="1"/>
</dbReference>
<dbReference type="InterPro" id="IPR027417">
    <property type="entry name" value="P-loop_NTPase"/>
</dbReference>
<dbReference type="Gene3D" id="3.40.50.300">
    <property type="entry name" value="P-loop containing nucleotide triphosphate hydrolases"/>
    <property type="match status" value="1"/>
</dbReference>
<feature type="domain" description="ABC transporter" evidence="10">
    <location>
        <begin position="8"/>
        <end position="223"/>
    </location>
</feature>
<accession>A0ABT7VT63</accession>
<evidence type="ECO:0000256" key="5">
    <source>
        <dbReference type="ARBA" id="ARBA00022840"/>
    </source>
</evidence>
<dbReference type="InterPro" id="IPR017871">
    <property type="entry name" value="ABC_transporter-like_CS"/>
</dbReference>
<keyword evidence="7" id="KW-1278">Translocase</keyword>
<evidence type="ECO:0000256" key="6">
    <source>
        <dbReference type="ARBA" id="ARBA00022906"/>
    </source>
</evidence>
<evidence type="ECO:0000256" key="2">
    <source>
        <dbReference type="ARBA" id="ARBA00022475"/>
    </source>
</evidence>
<dbReference type="GO" id="GO:0005524">
    <property type="term" value="F:ATP binding"/>
    <property type="evidence" value="ECO:0007669"/>
    <property type="project" value="UniProtKB-KW"/>
</dbReference>
<gene>
    <name evidence="11" type="primary">znuC</name>
    <name evidence="11" type="ORF">QUF54_05305</name>
</gene>
<keyword evidence="6" id="KW-0864">Zinc transport</keyword>
<evidence type="ECO:0000256" key="8">
    <source>
        <dbReference type="ARBA" id="ARBA00023065"/>
    </source>
</evidence>
<keyword evidence="2" id="KW-1003">Cell membrane</keyword>
<dbReference type="PROSITE" id="PS50893">
    <property type="entry name" value="ABC_TRANSPORTER_2"/>
    <property type="match status" value="1"/>
</dbReference>
<dbReference type="InterPro" id="IPR003439">
    <property type="entry name" value="ABC_transporter-like_ATP-bd"/>
</dbReference>
<evidence type="ECO:0000313" key="11">
    <source>
        <dbReference type="EMBL" id="MDM8562753.1"/>
    </source>
</evidence>
<keyword evidence="1" id="KW-0813">Transport</keyword>
<dbReference type="PANTHER" id="PTHR42734:SF9">
    <property type="entry name" value="ZINC IMPORT ATP-BINDING PROTEIN ZNUC"/>
    <property type="match status" value="1"/>
</dbReference>
<sequence length="238" mass="26300">MSLENILVQVHSVSMKFQQLIVLKAVSLKVRRGEIITLIGPNGAGKSTLVRVVLGLLKPESGSVYRQSGIKIGYMPQRLTIEPTLPLTVSRFLTLGGVKKRTAIKQVLEEVGALALLKRPLQNISGGEMQRVLLARALLREPDLLILDEPIQGVDVAGQYELYELISQLRKKRGCGILMVSHDLHIVMAATDYVLCLNQKVCCSGHPEIVTQHPAYLELFGSRAARDLAIYPHRHVQS</sequence>
<name>A0ABT7VT63_9GAMM</name>
<dbReference type="NCBIfam" id="NF007090">
    <property type="entry name" value="PRK09544.1"/>
    <property type="match status" value="1"/>
</dbReference>
<dbReference type="SMART" id="SM00382">
    <property type="entry name" value="AAA"/>
    <property type="match status" value="1"/>
</dbReference>
<dbReference type="Proteomes" id="UP001171945">
    <property type="component" value="Unassembled WGS sequence"/>
</dbReference>
<keyword evidence="12" id="KW-1185">Reference proteome</keyword>
<keyword evidence="8" id="KW-0406">Ion transport</keyword>
<protein>
    <submittedName>
        <fullName evidence="11">Zinc ABC transporter ATP-binding protein ZnuC</fullName>
    </submittedName>
</protein>
<organism evidence="11 12">
    <name type="scientific">Candidatus Marithioploca araucensis</name>
    <dbReference type="NCBI Taxonomy" id="70273"/>
    <lineage>
        <taxon>Bacteria</taxon>
        <taxon>Pseudomonadati</taxon>
        <taxon>Pseudomonadota</taxon>
        <taxon>Gammaproteobacteria</taxon>
        <taxon>Thiotrichales</taxon>
        <taxon>Thiotrichaceae</taxon>
        <taxon>Candidatus Marithioploca</taxon>
    </lineage>
</organism>
<evidence type="ECO:0000313" key="12">
    <source>
        <dbReference type="Proteomes" id="UP001171945"/>
    </source>
</evidence>
<keyword evidence="9" id="KW-0472">Membrane</keyword>
<dbReference type="EMBL" id="JAUCGM010000274">
    <property type="protein sequence ID" value="MDM8562753.1"/>
    <property type="molecule type" value="Genomic_DNA"/>
</dbReference>
<evidence type="ECO:0000256" key="4">
    <source>
        <dbReference type="ARBA" id="ARBA00022833"/>
    </source>
</evidence>
<evidence type="ECO:0000256" key="7">
    <source>
        <dbReference type="ARBA" id="ARBA00022967"/>
    </source>
</evidence>
<dbReference type="PROSITE" id="PS00211">
    <property type="entry name" value="ABC_TRANSPORTER_1"/>
    <property type="match status" value="1"/>
</dbReference>
<evidence type="ECO:0000256" key="1">
    <source>
        <dbReference type="ARBA" id="ARBA00022448"/>
    </source>
</evidence>
<dbReference type="InterPro" id="IPR050153">
    <property type="entry name" value="Metal_Ion_Import_ABC"/>
</dbReference>
<keyword evidence="5 11" id="KW-0067">ATP-binding</keyword>
<dbReference type="PANTHER" id="PTHR42734">
    <property type="entry name" value="METAL TRANSPORT SYSTEM ATP-BINDING PROTEIN TM_0124-RELATED"/>
    <property type="match status" value="1"/>
</dbReference>
<proteinExistence type="predicted"/>
<reference evidence="11" key="1">
    <citation type="submission" date="2023-06" db="EMBL/GenBank/DDBJ databases">
        <title>Uncultivated large filamentous bacteria from sulfidic sediments reveal new species and different genomic features in energy metabolism and defense.</title>
        <authorList>
            <person name="Fonseca A."/>
        </authorList>
    </citation>
    <scope>NUCLEOTIDE SEQUENCE</scope>
    <source>
        <strain evidence="11">HSG4</strain>
    </source>
</reference>
<dbReference type="InterPro" id="IPR003593">
    <property type="entry name" value="AAA+_ATPase"/>
</dbReference>
<keyword evidence="4" id="KW-0862">Zinc</keyword>
<keyword evidence="3" id="KW-0547">Nucleotide-binding</keyword>